<dbReference type="FunFam" id="3.10.110.10:FF:000026">
    <property type="entry name" value="Ubiquitin-conjugating enzyme E2 variant"/>
    <property type="match status" value="1"/>
</dbReference>
<dbReference type="SUPFAM" id="SSF54495">
    <property type="entry name" value="UBC-like"/>
    <property type="match status" value="1"/>
</dbReference>
<dbReference type="CDD" id="cd23807">
    <property type="entry name" value="UEV_UBE2V"/>
    <property type="match status" value="1"/>
</dbReference>
<name>A0AAN9VFX2_9ORTH</name>
<dbReference type="InterPro" id="IPR000608">
    <property type="entry name" value="UBC"/>
</dbReference>
<dbReference type="EMBL" id="JAZDUA010000243">
    <property type="protein sequence ID" value="KAK7863048.1"/>
    <property type="molecule type" value="Genomic_DNA"/>
</dbReference>
<keyword evidence="4" id="KW-1185">Reference proteome</keyword>
<organism evidence="3 4">
    <name type="scientific">Gryllus longicercus</name>
    <dbReference type="NCBI Taxonomy" id="2509291"/>
    <lineage>
        <taxon>Eukaryota</taxon>
        <taxon>Metazoa</taxon>
        <taxon>Ecdysozoa</taxon>
        <taxon>Arthropoda</taxon>
        <taxon>Hexapoda</taxon>
        <taxon>Insecta</taxon>
        <taxon>Pterygota</taxon>
        <taxon>Neoptera</taxon>
        <taxon>Polyneoptera</taxon>
        <taxon>Orthoptera</taxon>
        <taxon>Ensifera</taxon>
        <taxon>Gryllidea</taxon>
        <taxon>Grylloidea</taxon>
        <taxon>Gryllidae</taxon>
        <taxon>Gryllinae</taxon>
        <taxon>Gryllus</taxon>
    </lineage>
</organism>
<comment type="caution">
    <text evidence="3">The sequence shown here is derived from an EMBL/GenBank/DDBJ whole genome shotgun (WGS) entry which is preliminary data.</text>
</comment>
<evidence type="ECO:0000256" key="1">
    <source>
        <dbReference type="ARBA" id="ARBA00022786"/>
    </source>
</evidence>
<dbReference type="Proteomes" id="UP001378592">
    <property type="component" value="Unassembled WGS sequence"/>
</dbReference>
<reference evidence="3 4" key="1">
    <citation type="submission" date="2024-03" db="EMBL/GenBank/DDBJ databases">
        <title>The genome assembly and annotation of the cricket Gryllus longicercus Weissman &amp; Gray.</title>
        <authorList>
            <person name="Szrajer S."/>
            <person name="Gray D."/>
            <person name="Ylla G."/>
        </authorList>
    </citation>
    <scope>NUCLEOTIDE SEQUENCE [LARGE SCALE GENOMIC DNA]</scope>
    <source>
        <strain evidence="3">DAG 2021-001</strain>
        <tissue evidence="3">Whole body minus gut</tissue>
    </source>
</reference>
<evidence type="ECO:0000259" key="2">
    <source>
        <dbReference type="PROSITE" id="PS50127"/>
    </source>
</evidence>
<dbReference type="InterPro" id="IPR016135">
    <property type="entry name" value="UBQ-conjugating_enzyme/RWD"/>
</dbReference>
<dbReference type="SMART" id="SM00212">
    <property type="entry name" value="UBCc"/>
    <property type="match status" value="1"/>
</dbReference>
<keyword evidence="1" id="KW-0833">Ubl conjugation pathway</keyword>
<evidence type="ECO:0000313" key="3">
    <source>
        <dbReference type="EMBL" id="KAK7863048.1"/>
    </source>
</evidence>
<dbReference type="AlphaFoldDB" id="A0AAN9VFX2"/>
<accession>A0AAN9VFX2</accession>
<dbReference type="PROSITE" id="PS50127">
    <property type="entry name" value="UBC_2"/>
    <property type="match status" value="1"/>
</dbReference>
<evidence type="ECO:0000313" key="4">
    <source>
        <dbReference type="Proteomes" id="UP001378592"/>
    </source>
</evidence>
<dbReference type="Pfam" id="PF00179">
    <property type="entry name" value="UQ_con"/>
    <property type="match status" value="1"/>
</dbReference>
<protein>
    <recommendedName>
        <fullName evidence="2">UBC core domain-containing protein</fullName>
    </recommendedName>
</protein>
<dbReference type="PANTHER" id="PTHR24068">
    <property type="entry name" value="UBIQUITIN-CONJUGATING ENZYME E2"/>
    <property type="match status" value="1"/>
</dbReference>
<sequence length="147" mass="16777">MSQTKEKVIIPRNFRLLDELEQGQRGIGDGTISWGLAEDDDISLSKWIGTILGPLRTPFSDRLYSLSIECGPNYPDECPTVRFLTRIHMRGVNSDTGEVDKNAVPVLAKWRREFTIEKVLRELQRLMTCRENLRLSQPPEGSSFPMV</sequence>
<dbReference type="Gene3D" id="3.10.110.10">
    <property type="entry name" value="Ubiquitin Conjugating Enzyme"/>
    <property type="match status" value="1"/>
</dbReference>
<proteinExistence type="predicted"/>
<gene>
    <name evidence="3" type="ORF">R5R35_006471</name>
</gene>
<feature type="domain" description="UBC core" evidence="2">
    <location>
        <begin position="11"/>
        <end position="147"/>
    </location>
</feature>